<protein>
    <submittedName>
        <fullName evidence="2">Uncharacterized protein</fullName>
    </submittedName>
</protein>
<feature type="region of interest" description="Disordered" evidence="1">
    <location>
        <begin position="1"/>
        <end position="24"/>
    </location>
</feature>
<gene>
    <name evidence="2" type="ORF">MGAL_10B045919</name>
</gene>
<organism evidence="2 3">
    <name type="scientific">Mytilus galloprovincialis</name>
    <name type="common">Mediterranean mussel</name>
    <dbReference type="NCBI Taxonomy" id="29158"/>
    <lineage>
        <taxon>Eukaryota</taxon>
        <taxon>Metazoa</taxon>
        <taxon>Spiralia</taxon>
        <taxon>Lophotrochozoa</taxon>
        <taxon>Mollusca</taxon>
        <taxon>Bivalvia</taxon>
        <taxon>Autobranchia</taxon>
        <taxon>Pteriomorphia</taxon>
        <taxon>Mytilida</taxon>
        <taxon>Mytiloidea</taxon>
        <taxon>Mytilidae</taxon>
        <taxon>Mytilinae</taxon>
        <taxon>Mytilus</taxon>
    </lineage>
</organism>
<sequence>TSKGKHKATLKNAVTEEEKTEPDGEERIITIAEEDVVSESASDASEREEYKLLYLKNKASSKQ</sequence>
<reference evidence="2" key="1">
    <citation type="submission" date="2018-11" db="EMBL/GenBank/DDBJ databases">
        <authorList>
            <person name="Alioto T."/>
            <person name="Alioto T."/>
        </authorList>
    </citation>
    <scope>NUCLEOTIDE SEQUENCE</scope>
</reference>
<dbReference type="AlphaFoldDB" id="A0A8B6E0U3"/>
<evidence type="ECO:0000313" key="2">
    <source>
        <dbReference type="EMBL" id="VDI27251.1"/>
    </source>
</evidence>
<accession>A0A8B6E0U3</accession>
<evidence type="ECO:0000256" key="1">
    <source>
        <dbReference type="SAM" id="MobiDB-lite"/>
    </source>
</evidence>
<name>A0A8B6E0U3_MYTGA</name>
<feature type="non-terminal residue" evidence="2">
    <location>
        <position position="63"/>
    </location>
</feature>
<comment type="caution">
    <text evidence="2">The sequence shown here is derived from an EMBL/GenBank/DDBJ whole genome shotgun (WGS) entry which is preliminary data.</text>
</comment>
<evidence type="ECO:0000313" key="3">
    <source>
        <dbReference type="Proteomes" id="UP000596742"/>
    </source>
</evidence>
<proteinExistence type="predicted"/>
<dbReference type="Proteomes" id="UP000596742">
    <property type="component" value="Unassembled WGS sequence"/>
</dbReference>
<feature type="compositionally biased region" description="Basic and acidic residues" evidence="1">
    <location>
        <begin position="14"/>
        <end position="24"/>
    </location>
</feature>
<dbReference type="EMBL" id="UYJE01004341">
    <property type="protein sequence ID" value="VDI27251.1"/>
    <property type="molecule type" value="Genomic_DNA"/>
</dbReference>
<keyword evidence="3" id="KW-1185">Reference proteome</keyword>